<dbReference type="RefSeq" id="XP_024729898.1">
    <property type="nucleotide sequence ID" value="XM_024870972.1"/>
</dbReference>
<dbReference type="GO" id="GO:0008270">
    <property type="term" value="F:zinc ion binding"/>
    <property type="evidence" value="ECO:0007669"/>
    <property type="project" value="InterPro"/>
</dbReference>
<dbReference type="OrthoDB" id="3555737at2759"/>
<dbReference type="AlphaFoldDB" id="A0A2J6SQF5"/>
<evidence type="ECO:0000313" key="2">
    <source>
        <dbReference type="Proteomes" id="UP000235371"/>
    </source>
</evidence>
<dbReference type="EMBL" id="KZ613895">
    <property type="protein sequence ID" value="PMD52994.1"/>
    <property type="molecule type" value="Genomic_DNA"/>
</dbReference>
<proteinExistence type="predicted"/>
<gene>
    <name evidence="1" type="ORF">K444DRAFT_195614</name>
</gene>
<sequence length="200" mass="22388">MSNRVVKSKGGQSKKTQDRHSLYEYICLNGVEMPACSRCREKSLACKLSDKSERCGECVRAGVTCDADGFSAIALSRISREKSRLESEEEAAWDEMVTLQAKLARLRKQKRLLERRGVEMVRRGLENLDELEKEDRRAEGGRLAMGPTQAGEQDFVWDFSQITDLDVSGPYSAGHEQQGMGHSLEYFGDVAQLRIEHGAG</sequence>
<dbReference type="GO" id="GO:0000981">
    <property type="term" value="F:DNA-binding transcription factor activity, RNA polymerase II-specific"/>
    <property type="evidence" value="ECO:0007669"/>
    <property type="project" value="InterPro"/>
</dbReference>
<keyword evidence="2" id="KW-1185">Reference proteome</keyword>
<dbReference type="SUPFAM" id="SSF57701">
    <property type="entry name" value="Zn2/Cys6 DNA-binding domain"/>
    <property type="match status" value="1"/>
</dbReference>
<protein>
    <recommendedName>
        <fullName evidence="3">Zn(2)-C6 fungal-type domain-containing protein</fullName>
    </recommendedName>
</protein>
<name>A0A2J6SQF5_9HELO</name>
<evidence type="ECO:0000313" key="1">
    <source>
        <dbReference type="EMBL" id="PMD52994.1"/>
    </source>
</evidence>
<dbReference type="GeneID" id="36579054"/>
<accession>A0A2J6SQF5</accession>
<evidence type="ECO:0008006" key="3">
    <source>
        <dbReference type="Google" id="ProtNLM"/>
    </source>
</evidence>
<dbReference type="InterPro" id="IPR036864">
    <property type="entry name" value="Zn2-C6_fun-type_DNA-bd_sf"/>
</dbReference>
<dbReference type="InParanoid" id="A0A2J6SQF5"/>
<dbReference type="Proteomes" id="UP000235371">
    <property type="component" value="Unassembled WGS sequence"/>
</dbReference>
<reference evidence="1 2" key="1">
    <citation type="submission" date="2016-04" db="EMBL/GenBank/DDBJ databases">
        <title>A degradative enzymes factory behind the ericoid mycorrhizal symbiosis.</title>
        <authorList>
            <consortium name="DOE Joint Genome Institute"/>
            <person name="Martino E."/>
            <person name="Morin E."/>
            <person name="Grelet G."/>
            <person name="Kuo A."/>
            <person name="Kohler A."/>
            <person name="Daghino S."/>
            <person name="Barry K."/>
            <person name="Choi C."/>
            <person name="Cichocki N."/>
            <person name="Clum A."/>
            <person name="Copeland A."/>
            <person name="Hainaut M."/>
            <person name="Haridas S."/>
            <person name="Labutti K."/>
            <person name="Lindquist E."/>
            <person name="Lipzen A."/>
            <person name="Khouja H.-R."/>
            <person name="Murat C."/>
            <person name="Ohm R."/>
            <person name="Olson A."/>
            <person name="Spatafora J."/>
            <person name="Veneault-Fourrey C."/>
            <person name="Henrissat B."/>
            <person name="Grigoriev I."/>
            <person name="Martin F."/>
            <person name="Perotto S."/>
        </authorList>
    </citation>
    <scope>NUCLEOTIDE SEQUENCE [LARGE SCALE GENOMIC DNA]</scope>
    <source>
        <strain evidence="1 2">E</strain>
    </source>
</reference>
<organism evidence="1 2">
    <name type="scientific">Hyaloscypha bicolor E</name>
    <dbReference type="NCBI Taxonomy" id="1095630"/>
    <lineage>
        <taxon>Eukaryota</taxon>
        <taxon>Fungi</taxon>
        <taxon>Dikarya</taxon>
        <taxon>Ascomycota</taxon>
        <taxon>Pezizomycotina</taxon>
        <taxon>Leotiomycetes</taxon>
        <taxon>Helotiales</taxon>
        <taxon>Hyaloscyphaceae</taxon>
        <taxon>Hyaloscypha</taxon>
        <taxon>Hyaloscypha bicolor</taxon>
    </lineage>
</organism>